<keyword evidence="1" id="KW-0472">Membrane</keyword>
<dbReference type="PROSITE" id="PS00409">
    <property type="entry name" value="PROKAR_NTER_METHYL"/>
    <property type="match status" value="1"/>
</dbReference>
<accession>A0A7Z0EIL3</accession>
<keyword evidence="1" id="KW-1133">Transmembrane helix</keyword>
<keyword evidence="3" id="KW-1185">Reference proteome</keyword>
<name>A0A7Z0EIL3_9MICO</name>
<evidence type="ECO:0000256" key="1">
    <source>
        <dbReference type="SAM" id="Phobius"/>
    </source>
</evidence>
<keyword evidence="1" id="KW-0812">Transmembrane</keyword>
<dbReference type="InterPro" id="IPR012902">
    <property type="entry name" value="N_methyl_site"/>
</dbReference>
<protein>
    <submittedName>
        <fullName evidence="2">Prepilin-type N-terminal cleavage/methylation domain-containing protein</fullName>
    </submittedName>
</protein>
<sequence length="202" mass="21398">MMFRLPSQAARADDTGMTLIEVVIAISLIAVIATAAIGLSITGETSSKAQQRQEVAVSVANEAMERVIAESPVALYDGRTEAAVTQSWNENGEASGIDATFMAWDRSPSASKPLLLAPKTTVTRNGTIYTVYTLIGTCKRTVGSNDFCTKSIGSPPTFSEMNRVMVVVKWSAGALCAGPKPCSYQATSLIDASPDLDWNLNG</sequence>
<evidence type="ECO:0000313" key="2">
    <source>
        <dbReference type="EMBL" id="NYJ21524.1"/>
    </source>
</evidence>
<dbReference type="Proteomes" id="UP000537260">
    <property type="component" value="Unassembled WGS sequence"/>
</dbReference>
<dbReference type="AlphaFoldDB" id="A0A7Z0EIL3"/>
<feature type="transmembrane region" description="Helical" evidence="1">
    <location>
        <begin position="20"/>
        <end position="42"/>
    </location>
</feature>
<reference evidence="2 3" key="1">
    <citation type="submission" date="2020-07" db="EMBL/GenBank/DDBJ databases">
        <title>Sequencing the genomes of 1000 actinobacteria strains.</title>
        <authorList>
            <person name="Klenk H.-P."/>
        </authorList>
    </citation>
    <scope>NUCLEOTIDE SEQUENCE [LARGE SCALE GENOMIC DNA]</scope>
    <source>
        <strain evidence="2 3">LI1</strain>
    </source>
</reference>
<comment type="caution">
    <text evidence="2">The sequence shown here is derived from an EMBL/GenBank/DDBJ whole genome shotgun (WGS) entry which is preliminary data.</text>
</comment>
<organism evidence="2 3">
    <name type="scientific">Glaciibacter psychrotolerans</name>
    <dbReference type="NCBI Taxonomy" id="670054"/>
    <lineage>
        <taxon>Bacteria</taxon>
        <taxon>Bacillati</taxon>
        <taxon>Actinomycetota</taxon>
        <taxon>Actinomycetes</taxon>
        <taxon>Micrococcales</taxon>
        <taxon>Microbacteriaceae</taxon>
        <taxon>Glaciibacter</taxon>
    </lineage>
</organism>
<evidence type="ECO:0000313" key="3">
    <source>
        <dbReference type="Proteomes" id="UP000537260"/>
    </source>
</evidence>
<dbReference type="NCBIfam" id="TIGR02532">
    <property type="entry name" value="IV_pilin_GFxxxE"/>
    <property type="match status" value="1"/>
</dbReference>
<dbReference type="EMBL" id="JACCFM010000001">
    <property type="protein sequence ID" value="NYJ21524.1"/>
    <property type="molecule type" value="Genomic_DNA"/>
</dbReference>
<proteinExistence type="predicted"/>
<gene>
    <name evidence="2" type="ORF">HNR05_003315</name>
</gene>
<dbReference type="Pfam" id="PF07963">
    <property type="entry name" value="N_methyl"/>
    <property type="match status" value="1"/>
</dbReference>